<feature type="compositionally biased region" description="Low complexity" evidence="1">
    <location>
        <begin position="53"/>
        <end position="70"/>
    </location>
</feature>
<dbReference type="RefSeq" id="WP_070431389.1">
    <property type="nucleotide sequence ID" value="NZ_VYWO01000004.1"/>
</dbReference>
<dbReference type="STRING" id="119206.AWM72_02530"/>
<dbReference type="AlphaFoldDB" id="A0A5N1GJG3"/>
<feature type="compositionally biased region" description="Basic and acidic residues" evidence="1">
    <location>
        <begin position="40"/>
        <end position="51"/>
    </location>
</feature>
<dbReference type="InterPro" id="IPR028994">
    <property type="entry name" value="Integrin_alpha_N"/>
</dbReference>
<name>A0A5N1GJG3_9LACT</name>
<keyword evidence="2" id="KW-0732">Signal</keyword>
<dbReference type="Proteomes" id="UP000327148">
    <property type="component" value="Unassembled WGS sequence"/>
</dbReference>
<feature type="domain" description="DUF6287" evidence="3">
    <location>
        <begin position="242"/>
        <end position="275"/>
    </location>
</feature>
<evidence type="ECO:0000256" key="1">
    <source>
        <dbReference type="SAM" id="MobiDB-lite"/>
    </source>
</evidence>
<dbReference type="InterPro" id="IPR046254">
    <property type="entry name" value="DUF6287"/>
</dbReference>
<sequence length="359" mass="39156">MKKFSQWALALSAGLVLAACQNNTNQSNNDQASSTPASEEVSKAESSDKKQKTSSQKDSSQIASSQQKQAPVKQEVDNMTAYGPVLQELAQAEENRPDYFVFYDIDGNGVDELLTATDYDGKLHYSDLYYLKGGQEPTLLARNYVAERGGLRQASDIFQDGTVLDSYHYSTAGEGEAQILRINPETQTEEVVEEGAYSVGDMSTLDAFTAGRTPIDYEQLDWQRIDQVFVDQAAKEETAQPTSFDLSAILEGDYSSLAGTWQDGNGTTIEFNADGIVSDDTGVFRADANDDGTLSLGVGPKHEVRGGSFLLIVIPAGQTPNGQSIFEEAYDGSDMSQDRLWAGQSLDFRDPNAFLYKVN</sequence>
<dbReference type="PROSITE" id="PS51257">
    <property type="entry name" value="PROKAR_LIPOPROTEIN"/>
    <property type="match status" value="1"/>
</dbReference>
<dbReference type="SUPFAM" id="SSF69318">
    <property type="entry name" value="Integrin alpha N-terminal domain"/>
    <property type="match status" value="1"/>
</dbReference>
<protein>
    <recommendedName>
        <fullName evidence="3">DUF6287 domain-containing protein</fullName>
    </recommendedName>
</protein>
<feature type="region of interest" description="Disordered" evidence="1">
    <location>
        <begin position="24"/>
        <end position="75"/>
    </location>
</feature>
<feature type="chain" id="PRO_5039517063" description="DUF6287 domain-containing protein" evidence="2">
    <location>
        <begin position="19"/>
        <end position="359"/>
    </location>
</feature>
<reference evidence="4 5" key="1">
    <citation type="submission" date="2019-09" db="EMBL/GenBank/DDBJ databases">
        <title>Draft genome sequence assemblies of isolates from the urinary tract.</title>
        <authorList>
            <person name="Mores C.R."/>
            <person name="Putonti C."/>
            <person name="Wolfe A.J."/>
        </authorList>
    </citation>
    <scope>NUCLEOTIDE SEQUENCE [LARGE SCALE GENOMIC DNA]</scope>
    <source>
        <strain evidence="4 5">UMB623</strain>
    </source>
</reference>
<evidence type="ECO:0000256" key="2">
    <source>
        <dbReference type="SAM" id="SignalP"/>
    </source>
</evidence>
<accession>A0A5N1GJG3</accession>
<evidence type="ECO:0000313" key="5">
    <source>
        <dbReference type="Proteomes" id="UP000327148"/>
    </source>
</evidence>
<evidence type="ECO:0000313" key="4">
    <source>
        <dbReference type="EMBL" id="KAA9300524.1"/>
    </source>
</evidence>
<dbReference type="OrthoDB" id="2136578at2"/>
<gene>
    <name evidence="4" type="ORF">F6I03_06880</name>
</gene>
<organism evidence="4 5">
    <name type="scientific">Aerococcus sanguinicola</name>
    <dbReference type="NCBI Taxonomy" id="119206"/>
    <lineage>
        <taxon>Bacteria</taxon>
        <taxon>Bacillati</taxon>
        <taxon>Bacillota</taxon>
        <taxon>Bacilli</taxon>
        <taxon>Lactobacillales</taxon>
        <taxon>Aerococcaceae</taxon>
        <taxon>Aerococcus</taxon>
    </lineage>
</organism>
<comment type="caution">
    <text evidence="4">The sequence shown here is derived from an EMBL/GenBank/DDBJ whole genome shotgun (WGS) entry which is preliminary data.</text>
</comment>
<feature type="compositionally biased region" description="Polar residues" evidence="1">
    <location>
        <begin position="24"/>
        <end position="37"/>
    </location>
</feature>
<feature type="signal peptide" evidence="2">
    <location>
        <begin position="1"/>
        <end position="18"/>
    </location>
</feature>
<evidence type="ECO:0000259" key="3">
    <source>
        <dbReference type="Pfam" id="PF19804"/>
    </source>
</evidence>
<dbReference type="Pfam" id="PF19804">
    <property type="entry name" value="DUF6287"/>
    <property type="match status" value="1"/>
</dbReference>
<proteinExistence type="predicted"/>
<dbReference type="EMBL" id="VYWO01000004">
    <property type="protein sequence ID" value="KAA9300524.1"/>
    <property type="molecule type" value="Genomic_DNA"/>
</dbReference>